<proteinExistence type="predicted"/>
<dbReference type="GO" id="GO:0005524">
    <property type="term" value="F:ATP binding"/>
    <property type="evidence" value="ECO:0007669"/>
    <property type="project" value="UniProtKB-KW"/>
</dbReference>
<sequence length="310" mass="34881">MEEAVMLLSESLQRQVNMLSITERNQIEEIRIRIHRPLEVVINGKPYYPDIQTVVQYEEVNRFLNKVSKYSLYTLEEELRRGFITIKGGHRVGIAGKVITEGGVVKAVRDVTSFNIRIAREKIGVASRLIPYLYDGRWKNTLLIGPPKSGKTTILRDLARLISTGDDRNRIKALNVGIVDERSEIAGCVNGVPQHTFGIRLDVLDGCPKAEGMMMMIRSMSPQVLIVDEIGRHEDVEAILDAMHTGIHIIVTAHGFDINDVKSRPNFEALFSNGVFDRYIELSARNGAGTIETVRNKNEQVCKRVLEVTT</sequence>
<dbReference type="SMART" id="SM00382">
    <property type="entry name" value="AAA"/>
    <property type="match status" value="1"/>
</dbReference>
<keyword evidence="1" id="KW-0547">Nucleotide-binding</keyword>
<dbReference type="InterPro" id="IPR045735">
    <property type="entry name" value="Spore_III_AA_AAA+_ATPase"/>
</dbReference>
<name>A0A1E5LK86_9BACI</name>
<evidence type="ECO:0000313" key="5">
    <source>
        <dbReference type="Proteomes" id="UP000095209"/>
    </source>
</evidence>
<dbReference type="Proteomes" id="UP000095209">
    <property type="component" value="Unassembled WGS sequence"/>
</dbReference>
<feature type="domain" description="AAA+ ATPase" evidence="3">
    <location>
        <begin position="137"/>
        <end position="286"/>
    </location>
</feature>
<evidence type="ECO:0000256" key="1">
    <source>
        <dbReference type="ARBA" id="ARBA00022741"/>
    </source>
</evidence>
<dbReference type="NCBIfam" id="TIGR02858">
    <property type="entry name" value="spore_III_AA"/>
    <property type="match status" value="1"/>
</dbReference>
<comment type="caution">
    <text evidence="4">The sequence shown here is derived from an EMBL/GenBank/DDBJ whole genome shotgun (WGS) entry which is preliminary data.</text>
</comment>
<dbReference type="OrthoDB" id="9768243at2"/>
<dbReference type="Gene3D" id="3.40.50.300">
    <property type="entry name" value="P-loop containing nucleotide triphosphate hydrolases"/>
    <property type="match status" value="1"/>
</dbReference>
<dbReference type="AlphaFoldDB" id="A0A1E5LK86"/>
<dbReference type="Pfam" id="PF19568">
    <property type="entry name" value="Spore_III_AA"/>
    <property type="match status" value="1"/>
</dbReference>
<keyword evidence="5" id="KW-1185">Reference proteome</keyword>
<dbReference type="InterPro" id="IPR014217">
    <property type="entry name" value="Spore_III_AA"/>
</dbReference>
<dbReference type="CDD" id="cd00009">
    <property type="entry name" value="AAA"/>
    <property type="match status" value="1"/>
</dbReference>
<dbReference type="InterPro" id="IPR027417">
    <property type="entry name" value="P-loop_NTPase"/>
</dbReference>
<keyword evidence="2" id="KW-0067">ATP-binding</keyword>
<dbReference type="STRING" id="1305675.BFG57_07340"/>
<evidence type="ECO:0000256" key="2">
    <source>
        <dbReference type="ARBA" id="ARBA00022840"/>
    </source>
</evidence>
<dbReference type="RefSeq" id="WP_069715415.1">
    <property type="nucleotide sequence ID" value="NZ_MJEH01000001.1"/>
</dbReference>
<dbReference type="InterPro" id="IPR003593">
    <property type="entry name" value="AAA+_ATPase"/>
</dbReference>
<evidence type="ECO:0000313" key="4">
    <source>
        <dbReference type="EMBL" id="OEH94481.1"/>
    </source>
</evidence>
<protein>
    <submittedName>
        <fullName evidence="4">Stage III sporulation protein AA</fullName>
    </submittedName>
</protein>
<accession>A0A1E5LK86</accession>
<dbReference type="SUPFAM" id="SSF52540">
    <property type="entry name" value="P-loop containing nucleoside triphosphate hydrolases"/>
    <property type="match status" value="1"/>
</dbReference>
<organism evidence="4 5">
    <name type="scientific">Bacillus solimangrovi</name>
    <dbReference type="NCBI Taxonomy" id="1305675"/>
    <lineage>
        <taxon>Bacteria</taxon>
        <taxon>Bacillati</taxon>
        <taxon>Bacillota</taxon>
        <taxon>Bacilli</taxon>
        <taxon>Bacillales</taxon>
        <taxon>Bacillaceae</taxon>
        <taxon>Bacillus</taxon>
    </lineage>
</organism>
<gene>
    <name evidence="4" type="ORF">BFG57_07340</name>
</gene>
<dbReference type="PANTHER" id="PTHR20953:SF3">
    <property type="entry name" value="P-LOOP CONTAINING NUCLEOSIDE TRIPHOSPHATE HYDROLASES SUPERFAMILY PROTEIN"/>
    <property type="match status" value="1"/>
</dbReference>
<evidence type="ECO:0000259" key="3">
    <source>
        <dbReference type="SMART" id="SM00382"/>
    </source>
</evidence>
<dbReference type="PANTHER" id="PTHR20953">
    <property type="entry name" value="KINASE-RELATED"/>
    <property type="match status" value="1"/>
</dbReference>
<reference evidence="4 5" key="1">
    <citation type="submission" date="2016-08" db="EMBL/GenBank/DDBJ databases">
        <title>Genome of Bacillus solimangrovi GH2-4.</title>
        <authorList>
            <person name="Lim S."/>
            <person name="Kim B.-C."/>
        </authorList>
    </citation>
    <scope>NUCLEOTIDE SEQUENCE [LARGE SCALE GENOMIC DNA]</scope>
    <source>
        <strain evidence="4 5">GH2-4</strain>
    </source>
</reference>
<dbReference type="EMBL" id="MJEH01000001">
    <property type="protein sequence ID" value="OEH94481.1"/>
    <property type="molecule type" value="Genomic_DNA"/>
</dbReference>